<feature type="repeat" description="TPR" evidence="1">
    <location>
        <begin position="53"/>
        <end position="86"/>
    </location>
</feature>
<organism evidence="3 4">
    <name type="scientific">Chitinivorax tropicus</name>
    <dbReference type="NCBI Taxonomy" id="714531"/>
    <lineage>
        <taxon>Bacteria</taxon>
        <taxon>Pseudomonadati</taxon>
        <taxon>Pseudomonadota</taxon>
        <taxon>Betaproteobacteria</taxon>
        <taxon>Chitinivorax</taxon>
    </lineage>
</organism>
<sequence length="203" mass="22624">MKEKTLEEMLNVEELLHLALEASGRERYDLSIGYLKQAYAKACEEPDDVSMRPEIPFLLGAQYAQIKMFDDAKRWMREAVALNPQFDIAVFQLGLLEVLSGEQQAGEVTWAGLDYLPVEHALRSFRDGLLALSYERYGEAIEHLRQGLVTGLDNAPLLAEMQRILSNVEAQQATQPSDAEATPDGVSPESGAEAHILLTAYRT</sequence>
<protein>
    <submittedName>
        <fullName evidence="3">Tetratricopeptide (TPR) repeat protein</fullName>
    </submittedName>
</protein>
<accession>A0A840MYR0</accession>
<comment type="caution">
    <text evidence="3">The sequence shown here is derived from an EMBL/GenBank/DDBJ whole genome shotgun (WGS) entry which is preliminary data.</text>
</comment>
<name>A0A840MYR0_9PROT</name>
<dbReference type="InterPro" id="IPR019734">
    <property type="entry name" value="TPR_rpt"/>
</dbReference>
<proteinExistence type="predicted"/>
<gene>
    <name evidence="3" type="ORF">HNQ59_003610</name>
</gene>
<evidence type="ECO:0000256" key="1">
    <source>
        <dbReference type="PROSITE-ProRule" id="PRU00339"/>
    </source>
</evidence>
<evidence type="ECO:0000256" key="2">
    <source>
        <dbReference type="SAM" id="MobiDB-lite"/>
    </source>
</evidence>
<dbReference type="SUPFAM" id="SSF48452">
    <property type="entry name" value="TPR-like"/>
    <property type="match status" value="1"/>
</dbReference>
<keyword evidence="4" id="KW-1185">Reference proteome</keyword>
<reference evidence="3 4" key="1">
    <citation type="submission" date="2020-08" db="EMBL/GenBank/DDBJ databases">
        <title>Genomic Encyclopedia of Type Strains, Phase IV (KMG-IV): sequencing the most valuable type-strain genomes for metagenomic binning, comparative biology and taxonomic classification.</title>
        <authorList>
            <person name="Goeker M."/>
        </authorList>
    </citation>
    <scope>NUCLEOTIDE SEQUENCE [LARGE SCALE GENOMIC DNA]</scope>
    <source>
        <strain evidence="3 4">DSM 27165</strain>
    </source>
</reference>
<evidence type="ECO:0000313" key="4">
    <source>
        <dbReference type="Proteomes" id="UP000575898"/>
    </source>
</evidence>
<evidence type="ECO:0000313" key="3">
    <source>
        <dbReference type="EMBL" id="MBB5020291.1"/>
    </source>
</evidence>
<keyword evidence="1" id="KW-0802">TPR repeat</keyword>
<dbReference type="PROSITE" id="PS50005">
    <property type="entry name" value="TPR"/>
    <property type="match status" value="1"/>
</dbReference>
<dbReference type="RefSeq" id="WP_184041693.1">
    <property type="nucleotide sequence ID" value="NZ_JACHHY010000030.1"/>
</dbReference>
<dbReference type="InterPro" id="IPR011990">
    <property type="entry name" value="TPR-like_helical_dom_sf"/>
</dbReference>
<feature type="region of interest" description="Disordered" evidence="2">
    <location>
        <begin position="169"/>
        <end position="189"/>
    </location>
</feature>
<dbReference type="Proteomes" id="UP000575898">
    <property type="component" value="Unassembled WGS sequence"/>
</dbReference>
<dbReference type="EMBL" id="JACHHY010000030">
    <property type="protein sequence ID" value="MBB5020291.1"/>
    <property type="molecule type" value="Genomic_DNA"/>
</dbReference>
<dbReference type="AlphaFoldDB" id="A0A840MYR0"/>
<dbReference type="Gene3D" id="1.25.40.10">
    <property type="entry name" value="Tetratricopeptide repeat domain"/>
    <property type="match status" value="1"/>
</dbReference>